<comment type="subcellular location">
    <subcellularLocation>
        <location evidence="1">Cell membrane</location>
        <topology evidence="1">Single-pass type I membrane protein</topology>
    </subcellularLocation>
</comment>
<evidence type="ECO:0000259" key="3">
    <source>
        <dbReference type="PROSITE" id="PS51145"/>
    </source>
</evidence>
<keyword evidence="1" id="KW-0675">Receptor</keyword>
<dbReference type="PROSITE" id="PS50017">
    <property type="entry name" value="DEATH_DOMAIN"/>
    <property type="match status" value="2"/>
</dbReference>
<feature type="domain" description="Death" evidence="2">
    <location>
        <begin position="464"/>
        <end position="528"/>
    </location>
</feature>
<dbReference type="SMART" id="SM00218">
    <property type="entry name" value="ZU5"/>
    <property type="match status" value="1"/>
</dbReference>
<keyword evidence="1" id="KW-0812">Transmembrane</keyword>
<protein>
    <recommendedName>
        <fullName evidence="1">Netrin receptor UNC5</fullName>
    </recommendedName>
</protein>
<dbReference type="PROSITE" id="PS51145">
    <property type="entry name" value="ZU5"/>
    <property type="match status" value="1"/>
</dbReference>
<keyword evidence="1" id="KW-0217">Developmental protein</keyword>
<dbReference type="OMA" id="QFREMTL"/>
<dbReference type="AlphaFoldDB" id="A0A8B7ZXU8"/>
<evidence type="ECO:0000313" key="5">
    <source>
        <dbReference type="RefSeq" id="XP_022110368.1"/>
    </source>
</evidence>
<dbReference type="OrthoDB" id="5973910at2759"/>
<feature type="transmembrane region" description="Helical" evidence="1">
    <location>
        <begin position="632"/>
        <end position="655"/>
    </location>
</feature>
<dbReference type="InterPro" id="IPR000488">
    <property type="entry name" value="Death_dom"/>
</dbReference>
<dbReference type="Proteomes" id="UP000694845">
    <property type="component" value="Unplaced"/>
</dbReference>
<dbReference type="KEGG" id="aplc:110989951"/>
<dbReference type="SUPFAM" id="SSF47986">
    <property type="entry name" value="DEATH domain"/>
    <property type="match status" value="2"/>
</dbReference>
<dbReference type="GO" id="GO:0005886">
    <property type="term" value="C:plasma membrane"/>
    <property type="evidence" value="ECO:0007669"/>
    <property type="project" value="UniProtKB-SubCell"/>
</dbReference>
<keyword evidence="1" id="KW-0393">Immunoglobulin domain</keyword>
<feature type="domain" description="Death" evidence="2">
    <location>
        <begin position="550"/>
        <end position="630"/>
    </location>
</feature>
<keyword evidence="1" id="KW-0472">Membrane</keyword>
<dbReference type="Gene3D" id="1.10.533.10">
    <property type="entry name" value="Death Domain, Fas"/>
    <property type="match status" value="2"/>
</dbReference>
<comment type="similarity">
    <text evidence="1">Belongs to the unc-5 family.</text>
</comment>
<dbReference type="PANTHER" id="PTHR12582">
    <property type="entry name" value="NETRIN RECEPTOR UNC5"/>
    <property type="match status" value="1"/>
</dbReference>
<evidence type="ECO:0000259" key="2">
    <source>
        <dbReference type="PROSITE" id="PS50017"/>
    </source>
</evidence>
<dbReference type="RefSeq" id="XP_022110368.1">
    <property type="nucleotide sequence ID" value="XM_022254676.1"/>
</dbReference>
<proteinExistence type="inferred from homology"/>
<name>A0A8B7ZXU8_ACAPL</name>
<dbReference type="CDD" id="cd01670">
    <property type="entry name" value="Death"/>
    <property type="match status" value="1"/>
</dbReference>
<dbReference type="Pfam" id="PF00531">
    <property type="entry name" value="Death"/>
    <property type="match status" value="2"/>
</dbReference>
<feature type="domain" description="ZU5" evidence="3">
    <location>
        <begin position="27"/>
        <end position="165"/>
    </location>
</feature>
<reference evidence="5" key="1">
    <citation type="submission" date="2025-08" db="UniProtKB">
        <authorList>
            <consortium name="RefSeq"/>
        </authorList>
    </citation>
    <scope>IDENTIFICATION</scope>
</reference>
<dbReference type="InterPro" id="IPR011029">
    <property type="entry name" value="DEATH-like_dom_sf"/>
</dbReference>
<dbReference type="InterPro" id="IPR037936">
    <property type="entry name" value="UNC5A-D"/>
</dbReference>
<keyword evidence="1" id="KW-1133">Transmembrane helix</keyword>
<dbReference type="GO" id="GO:0005042">
    <property type="term" value="F:netrin receptor activity"/>
    <property type="evidence" value="ECO:0007669"/>
    <property type="project" value="UniProtKB-UniRule"/>
</dbReference>
<accession>A0A8B7ZXU8</accession>
<gene>
    <name evidence="5" type="primary">LOC110989951</name>
</gene>
<comment type="function">
    <text evidence="1">Receptor for netrin required for axon guidance. Mediates axon repulsion of neuronal growth cones in the developing nervous system upon ligand binding.</text>
</comment>
<dbReference type="InterPro" id="IPR000906">
    <property type="entry name" value="ZU5_dom"/>
</dbReference>
<keyword evidence="4" id="KW-1185">Reference proteome</keyword>
<evidence type="ECO:0000256" key="1">
    <source>
        <dbReference type="RuleBase" id="RU367033"/>
    </source>
</evidence>
<evidence type="ECO:0000313" key="4">
    <source>
        <dbReference type="Proteomes" id="UP000694845"/>
    </source>
</evidence>
<dbReference type="PANTHER" id="PTHR12582:SF41">
    <property type="entry name" value="UNC5C-LIKE PROTEIN"/>
    <property type="match status" value="1"/>
</dbReference>
<dbReference type="GeneID" id="110989951"/>
<organism evidence="4 5">
    <name type="scientific">Acanthaster planci</name>
    <name type="common">Crown-of-thorns starfish</name>
    <dbReference type="NCBI Taxonomy" id="133434"/>
    <lineage>
        <taxon>Eukaryota</taxon>
        <taxon>Metazoa</taxon>
        <taxon>Echinodermata</taxon>
        <taxon>Eleutherozoa</taxon>
        <taxon>Asterozoa</taxon>
        <taxon>Asteroidea</taxon>
        <taxon>Valvatacea</taxon>
        <taxon>Valvatida</taxon>
        <taxon>Acanthasteridae</taxon>
        <taxon>Acanthaster</taxon>
    </lineage>
</organism>
<sequence>MILDEYHSQTSDFSDEELLDTCFQLPYIAIGHFNESGGSLSLDNYGVHLTIPPGAIPPGPPQEVYIYVDPSALLTDGDDPTKIALSRRVKCGPTGLKFAESVVLSFPHQADVTSMDPKGFSARMCQDDDSSKTWEEFDENLVVVTKDRVILFVNHFTWYALEFLMKLMSLGSSSKRLLVAAYGDNFVRNGRTYQFRVWVLNDDEAVKKNVEADEKLNRLDGFRNLLFRWGGGGVYVKLSQFPDGCQVPEGEEQIIDETKISNHPSNSVTFTLRQLSKLHGGDDLYCSVETYQKRADGDSRKQSKSCLSICAAIKTENCAEMTARDRGVAVGNAALMQSTSSIGAESNGTTTSLQDEIKNGFSKRRREGNGHCGDPKKSFDLYKEVQQQLKGQNGSGDSCRIFVTLHSDQVLCIQKPGIRREITPTECNKIVQEITRQHVAPNHGVTELQVSKKEEIMSDRKGIKDSTLRLFSKELGAEWEALATFLGFSSPDIYQFKNDNPHDTSNQIFQMLVGWRDERYPEALVNTLKTNIVEIYGVDIGNKPPKIGLDDSSLQEVSLALGPEWEALATSLGFSETDILEIKDSQDQILKVLLGWRNKQLSPEAQLEWLCCELKKIDREDLADKLRGMDGFIIFVFILCSFIYWCYIFAAFVLLK</sequence>
<dbReference type="Gene3D" id="2.60.220.30">
    <property type="match status" value="1"/>
</dbReference>
<dbReference type="Pfam" id="PF00791">
    <property type="entry name" value="ZU5"/>
    <property type="match status" value="1"/>
</dbReference>